<organism evidence="17 18">
    <name type="scientific">Methanothermobacter tenebrarum</name>
    <dbReference type="NCBI Taxonomy" id="680118"/>
    <lineage>
        <taxon>Archaea</taxon>
        <taxon>Methanobacteriati</taxon>
        <taxon>Methanobacteriota</taxon>
        <taxon>Methanomada group</taxon>
        <taxon>Methanobacteria</taxon>
        <taxon>Methanobacteriales</taxon>
        <taxon>Methanobacteriaceae</taxon>
        <taxon>Methanothermobacter</taxon>
    </lineage>
</organism>
<evidence type="ECO:0000256" key="12">
    <source>
        <dbReference type="ARBA" id="ARBA00023014"/>
    </source>
</evidence>
<evidence type="ECO:0000256" key="7">
    <source>
        <dbReference type="ARBA" id="ARBA00022691"/>
    </source>
</evidence>
<dbReference type="Proteomes" id="UP000831817">
    <property type="component" value="Chromosome"/>
</dbReference>
<name>A0ABM7YD94_9EURY</name>
<keyword evidence="10" id="KW-0694">RNA-binding</keyword>
<comment type="pathway">
    <text evidence="2">tRNA modification.</text>
</comment>
<dbReference type="InterPro" id="IPR016181">
    <property type="entry name" value="Acyl_CoA_acyltransferase"/>
</dbReference>
<dbReference type="EMBL" id="AP025698">
    <property type="protein sequence ID" value="BDH79187.1"/>
    <property type="molecule type" value="Genomic_DNA"/>
</dbReference>
<evidence type="ECO:0000256" key="1">
    <source>
        <dbReference type="ARBA" id="ARBA00001966"/>
    </source>
</evidence>
<keyword evidence="7" id="KW-0949">S-adenosyl-L-methionine</keyword>
<dbReference type="InterPro" id="IPR007197">
    <property type="entry name" value="rSAM"/>
</dbReference>
<dbReference type="SFLD" id="SFLDG01086">
    <property type="entry name" value="elongater_protein-like"/>
    <property type="match status" value="1"/>
</dbReference>
<dbReference type="NCBIfam" id="TIGR01211">
    <property type="entry name" value="ELP3"/>
    <property type="match status" value="1"/>
</dbReference>
<keyword evidence="5" id="KW-0820">tRNA-binding</keyword>
<keyword evidence="13" id="KW-0012">Acyltransferase</keyword>
<dbReference type="SFLD" id="SFLDS00029">
    <property type="entry name" value="Radical_SAM"/>
    <property type="match status" value="1"/>
</dbReference>
<evidence type="ECO:0000256" key="6">
    <source>
        <dbReference type="ARBA" id="ARBA00022679"/>
    </source>
</evidence>
<evidence type="ECO:0000256" key="5">
    <source>
        <dbReference type="ARBA" id="ARBA00022555"/>
    </source>
</evidence>
<evidence type="ECO:0000256" key="15">
    <source>
        <dbReference type="ARBA" id="ARBA00047372"/>
    </source>
</evidence>
<dbReference type="Gene3D" id="3.40.630.30">
    <property type="match status" value="1"/>
</dbReference>
<sequence>MEEIQRMESACRLIIEEIIKGKVKTRDELENVKRQVCKDFKLKKFISNSTILKYATKKERKVIEELLRKKPTRTISGVAIVAVMCQPHPCPHGRCLYCPESKKAPPSYTGEEPAALRARMYKFHPYHQVYNRLEQLHNIGHPTDKVELIIMGGTFPSQTLCYQEWFITQCLKAMTDFGAKIKNLKIKLPAYKNHIPLEDAQSANEKAPIRCVGLTFETRPDYCKEEDVDRMLSLGATRVELGVQTIYNHIYQRIKRGHNIQDVIESNRILRDSGIKVAMHLMPGLFADFEKDLRIFKRLFSDPSFKPDMIKIYPCLVTKNSQLYHLWKKGEYKPYNTEEAAELIVQIKKILPKWVRTMRIQRDIPSHLIVDGVKKSNLGEIVYKKLKEEGIQCQCIRCREIGHRLSEGASINPDNITAQREVYKATGGKEFFLSYEDPENNILIGFLRLRLPSKKAHRREVNEKTALVRELHVYGPMLPLGRPGEGIGQHSGYGEKLLSWAEELAIKNNKEKILITSGIGVRDYYRRLGYEKEGPYMAKMLI</sequence>
<evidence type="ECO:0000256" key="14">
    <source>
        <dbReference type="ARBA" id="ARBA00044771"/>
    </source>
</evidence>
<evidence type="ECO:0000256" key="9">
    <source>
        <dbReference type="ARBA" id="ARBA00022723"/>
    </source>
</evidence>
<evidence type="ECO:0000256" key="3">
    <source>
        <dbReference type="ARBA" id="ARBA00005494"/>
    </source>
</evidence>
<evidence type="ECO:0000256" key="8">
    <source>
        <dbReference type="ARBA" id="ARBA00022694"/>
    </source>
</evidence>
<evidence type="ECO:0000256" key="13">
    <source>
        <dbReference type="ARBA" id="ARBA00023315"/>
    </source>
</evidence>
<keyword evidence="18" id="KW-1185">Reference proteome</keyword>
<accession>A0ABM7YD94</accession>
<dbReference type="Gene3D" id="3.20.20.70">
    <property type="entry name" value="Aldolase class I"/>
    <property type="match status" value="1"/>
</dbReference>
<dbReference type="PROSITE" id="PS51918">
    <property type="entry name" value="RADICAL_SAM"/>
    <property type="match status" value="1"/>
</dbReference>
<comment type="cofactor">
    <cofactor evidence="1">
        <name>[4Fe-4S] cluster</name>
        <dbReference type="ChEBI" id="CHEBI:49883"/>
    </cofactor>
</comment>
<comment type="catalytic activity">
    <reaction evidence="15">
        <text>uridine(34) in tRNA + acetyl-CoA + S-adenosyl-L-methionine + H2O = 5-(carboxymethyl)uridine(34) in tRNA + 5'-deoxyadenosine + L-methionine + CoA + 2 H(+)</text>
        <dbReference type="Rhea" id="RHEA:61020"/>
        <dbReference type="Rhea" id="RHEA-COMP:10407"/>
        <dbReference type="Rhea" id="RHEA-COMP:11727"/>
        <dbReference type="ChEBI" id="CHEBI:15377"/>
        <dbReference type="ChEBI" id="CHEBI:15378"/>
        <dbReference type="ChEBI" id="CHEBI:17319"/>
        <dbReference type="ChEBI" id="CHEBI:57287"/>
        <dbReference type="ChEBI" id="CHEBI:57288"/>
        <dbReference type="ChEBI" id="CHEBI:57844"/>
        <dbReference type="ChEBI" id="CHEBI:59789"/>
        <dbReference type="ChEBI" id="CHEBI:65315"/>
        <dbReference type="ChEBI" id="CHEBI:74882"/>
        <dbReference type="EC" id="2.3.1.311"/>
    </reaction>
    <physiologicalReaction direction="left-to-right" evidence="15">
        <dbReference type="Rhea" id="RHEA:61021"/>
    </physiologicalReaction>
</comment>
<dbReference type="PIRSF" id="PIRSF005669">
    <property type="entry name" value="Hist_AcTrfase_ELP3"/>
    <property type="match status" value="1"/>
</dbReference>
<evidence type="ECO:0000256" key="10">
    <source>
        <dbReference type="ARBA" id="ARBA00022884"/>
    </source>
</evidence>
<dbReference type="Pfam" id="PF04055">
    <property type="entry name" value="Radical_SAM"/>
    <property type="match status" value="1"/>
</dbReference>
<dbReference type="SUPFAM" id="SSF102114">
    <property type="entry name" value="Radical SAM enzymes"/>
    <property type="match status" value="1"/>
</dbReference>
<dbReference type="InterPro" id="IPR032432">
    <property type="entry name" value="Radical_SAM_C"/>
</dbReference>
<keyword evidence="6" id="KW-0808">Transferase</keyword>
<reference evidence="17 18" key="1">
    <citation type="submission" date="2022-04" db="EMBL/GenBank/DDBJ databases">
        <title>Complete genome of Methanothermobacter tenebrarum strain RMAS.</title>
        <authorList>
            <person name="Nakamura K."/>
            <person name="Oshima K."/>
            <person name="Hattori M."/>
            <person name="Kamagata Y."/>
            <person name="Takamizawa K."/>
        </authorList>
    </citation>
    <scope>NUCLEOTIDE SEQUENCE [LARGE SCALE GENOMIC DNA]</scope>
    <source>
        <strain evidence="17 18">RMAS</strain>
    </source>
</reference>
<gene>
    <name evidence="17" type="ORF">MTTB_05660</name>
</gene>
<dbReference type="SFLD" id="SFLDF00344">
    <property type="entry name" value="ELP3-like"/>
    <property type="match status" value="1"/>
</dbReference>
<dbReference type="EC" id="2.3.1.311" evidence="14"/>
<protein>
    <recommendedName>
        <fullName evidence="14">tRNA carboxymethyluridine synthase</fullName>
        <ecNumber evidence="14">2.3.1.311</ecNumber>
    </recommendedName>
</protein>
<keyword evidence="11" id="KW-0408">Iron</keyword>
<proteinExistence type="inferred from homology"/>
<dbReference type="InterPro" id="IPR006638">
    <property type="entry name" value="Elp3/MiaA/NifB-like_rSAM"/>
</dbReference>
<feature type="domain" description="Radical SAM core" evidence="16">
    <location>
        <begin position="73"/>
        <end position="356"/>
    </location>
</feature>
<comment type="similarity">
    <text evidence="3">Belongs to the ELP3 family.</text>
</comment>
<evidence type="ECO:0000313" key="17">
    <source>
        <dbReference type="EMBL" id="BDH79187.1"/>
    </source>
</evidence>
<dbReference type="InterPro" id="IPR034687">
    <property type="entry name" value="ELP3-like"/>
</dbReference>
<dbReference type="InterPro" id="IPR058240">
    <property type="entry name" value="rSAM_sf"/>
</dbReference>
<dbReference type="InterPro" id="IPR013785">
    <property type="entry name" value="Aldolase_TIM"/>
</dbReference>
<evidence type="ECO:0000256" key="2">
    <source>
        <dbReference type="ARBA" id="ARBA00005217"/>
    </source>
</evidence>
<dbReference type="PANTHER" id="PTHR11135">
    <property type="entry name" value="HISTONE ACETYLTRANSFERASE-RELATED"/>
    <property type="match status" value="1"/>
</dbReference>
<keyword evidence="12" id="KW-0411">Iron-sulfur</keyword>
<dbReference type="SUPFAM" id="SSF55729">
    <property type="entry name" value="Acyl-CoA N-acyltransferases (Nat)"/>
    <property type="match status" value="1"/>
</dbReference>
<dbReference type="Pfam" id="PF16199">
    <property type="entry name" value="Radical_SAM_C"/>
    <property type="match status" value="1"/>
</dbReference>
<evidence type="ECO:0000313" key="18">
    <source>
        <dbReference type="Proteomes" id="UP000831817"/>
    </source>
</evidence>
<evidence type="ECO:0000256" key="4">
    <source>
        <dbReference type="ARBA" id="ARBA00022485"/>
    </source>
</evidence>
<keyword evidence="4" id="KW-0004">4Fe-4S</keyword>
<evidence type="ECO:0000259" key="16">
    <source>
        <dbReference type="PROSITE" id="PS51918"/>
    </source>
</evidence>
<dbReference type="InterPro" id="IPR056591">
    <property type="entry name" value="ELP3-like_N"/>
</dbReference>
<evidence type="ECO:0000256" key="11">
    <source>
        <dbReference type="ARBA" id="ARBA00023004"/>
    </source>
</evidence>
<dbReference type="PANTHER" id="PTHR11135:SF7">
    <property type="entry name" value="TRNA URIDINE(34) ACETYLTRANSFERASE"/>
    <property type="match status" value="1"/>
</dbReference>
<dbReference type="SMART" id="SM00729">
    <property type="entry name" value="Elp3"/>
    <property type="match status" value="1"/>
</dbReference>
<dbReference type="Pfam" id="PF23613">
    <property type="entry name" value="ELP3_N"/>
    <property type="match status" value="1"/>
</dbReference>
<keyword evidence="8" id="KW-0819">tRNA processing</keyword>
<keyword evidence="9" id="KW-0479">Metal-binding</keyword>
<dbReference type="InterPro" id="IPR039661">
    <property type="entry name" value="ELP3"/>
</dbReference>